<keyword evidence="11" id="KW-1185">Reference proteome</keyword>
<keyword evidence="6" id="KW-0863">Zinc-finger</keyword>
<dbReference type="InterPro" id="IPR001138">
    <property type="entry name" value="Zn2Cys6_DnaBD"/>
</dbReference>
<dbReference type="SMART" id="SM00066">
    <property type="entry name" value="GAL4"/>
    <property type="match status" value="1"/>
</dbReference>
<keyword evidence="2" id="KW-0862">Zinc</keyword>
<dbReference type="SUPFAM" id="SSF57667">
    <property type="entry name" value="beta-beta-alpha zinc fingers"/>
    <property type="match status" value="1"/>
</dbReference>
<dbReference type="PROSITE" id="PS50157">
    <property type="entry name" value="ZINC_FINGER_C2H2_2"/>
    <property type="match status" value="2"/>
</dbReference>
<keyword evidence="1" id="KW-0479">Metal-binding</keyword>
<evidence type="ECO:0000313" key="10">
    <source>
        <dbReference type="EMBL" id="KAL2070821.1"/>
    </source>
</evidence>
<dbReference type="InterPro" id="IPR036236">
    <property type="entry name" value="Znf_C2H2_sf"/>
</dbReference>
<feature type="domain" description="Zn(2)-C6 fungal-type" evidence="8">
    <location>
        <begin position="89"/>
        <end position="118"/>
    </location>
</feature>
<feature type="compositionally biased region" description="Polar residues" evidence="7">
    <location>
        <begin position="304"/>
        <end position="320"/>
    </location>
</feature>
<dbReference type="CDD" id="cd12148">
    <property type="entry name" value="fungal_TF_MHR"/>
    <property type="match status" value="1"/>
</dbReference>
<dbReference type="CDD" id="cd00067">
    <property type="entry name" value="GAL4"/>
    <property type="match status" value="1"/>
</dbReference>
<evidence type="ECO:0000256" key="2">
    <source>
        <dbReference type="ARBA" id="ARBA00022833"/>
    </source>
</evidence>
<dbReference type="PROSITE" id="PS00028">
    <property type="entry name" value="ZINC_FINGER_C2H2_1"/>
    <property type="match status" value="2"/>
</dbReference>
<dbReference type="PROSITE" id="PS00463">
    <property type="entry name" value="ZN2_CY6_FUNGAL_1"/>
    <property type="match status" value="1"/>
</dbReference>
<feature type="compositionally biased region" description="Low complexity" evidence="7">
    <location>
        <begin position="328"/>
        <end position="342"/>
    </location>
</feature>
<evidence type="ECO:0000256" key="1">
    <source>
        <dbReference type="ARBA" id="ARBA00022723"/>
    </source>
</evidence>
<sequence length="935" mass="104432">MFNCPDCDKRYTKQTSLNRHMQNHVKSKQYTCPTCHVSFYRRDLLLRHSKMHTADSDTSTSATGAVSTTPGRAAVRERGNQGRLRCHTACVRCRESRTKCDGSRPCLSCATSGKTCEYSNAISRISRAPLHIRNIPSEMQSEQTASGGALDNEDHDEDMGRDQQWNNPRYSSQHSQISIAPNDSNTMLLSPLSSSEAPSFAFDSHLHQHHADSLSQFQDDSTNQADSSLPALIMDPLVSDLAMDTMAWPWLHESMFLQVDYSEPWPNFDEHGIVGANTVTLDGPLGNTSDEASTIPVDGHHSFHSANPTTASSRSASTWNTREHVPISNTHDYSSSISSTLDRTSELDTPQPESSAVAQSRIVDEIVTRAVELGSSRATKSSRSSHWQTEAIEVQSSFKLHHDLTQNSSHALQIFIDLYLQHFGPLWPLVSLQNLDSDLLHPLLYLTLVSIGAMYGSNQSAQLGTLIHCRLRQVLTTSLDFGAPDEDLVWLGQARLLTQVNALYFGQSQAFSYAQHLGGILVAQARRMNLFRAQRYRSDESGSESQRTTSERLARWLYIEARRRLAFGIFRAETYTSVLLNTRPLVSPEEIDLALPYADSIWRGGKLPPEVYLAMVERDEASRHKQRFSDVVRIAFERDETPSSLDPQGNELLLFGLQQSVWKFSHDHDVFARLTGCMRSSSQLGYDGLNGVAASSEVSCDSRSTATNRSTETPLISIMEDHLSGSPKRMQDLKTDLDRLTSALQRWKESLKVIRNGIILQQDRNGVLSSLLLYHLSFIRLQAPVEDMHSISYRTGDKRPVEKQIIQDMCEWANGCSAGIAVQHVCIIWSLIILEMRRPEGTRAKFNFLAFAGLHHAAVVLWTFMGASSEVDGQNSYLLEAFAESKPKIEISKNNSKEIMLLFSQVFTLVGPGRWSSFGAAAAKLSDYEFPSCNE</sequence>
<keyword evidence="3" id="KW-0805">Transcription regulation</keyword>
<feature type="compositionally biased region" description="Low complexity" evidence="7">
    <location>
        <begin position="56"/>
        <end position="69"/>
    </location>
</feature>
<dbReference type="Gene3D" id="3.30.160.60">
    <property type="entry name" value="Classic Zinc Finger"/>
    <property type="match status" value="2"/>
</dbReference>
<dbReference type="Pfam" id="PF00172">
    <property type="entry name" value="Zn_clus"/>
    <property type="match status" value="1"/>
</dbReference>
<feature type="domain" description="C2H2-type" evidence="9">
    <location>
        <begin position="30"/>
        <end position="57"/>
    </location>
</feature>
<accession>A0ABR4CN56</accession>
<evidence type="ECO:0000259" key="8">
    <source>
        <dbReference type="PROSITE" id="PS50048"/>
    </source>
</evidence>
<dbReference type="PROSITE" id="PS50048">
    <property type="entry name" value="ZN2_CY6_FUNGAL_2"/>
    <property type="match status" value="1"/>
</dbReference>
<name>A0ABR4CN56_9HELO</name>
<dbReference type="InterPro" id="IPR013087">
    <property type="entry name" value="Znf_C2H2_type"/>
</dbReference>
<dbReference type="EMBL" id="JAZHXI010000006">
    <property type="protein sequence ID" value="KAL2070821.1"/>
    <property type="molecule type" value="Genomic_DNA"/>
</dbReference>
<feature type="compositionally biased region" description="Polar residues" evidence="7">
    <location>
        <begin position="347"/>
        <end position="358"/>
    </location>
</feature>
<keyword evidence="5" id="KW-0539">Nucleus</keyword>
<dbReference type="Proteomes" id="UP001595075">
    <property type="component" value="Unassembled WGS sequence"/>
</dbReference>
<evidence type="ECO:0000256" key="6">
    <source>
        <dbReference type="PROSITE-ProRule" id="PRU00042"/>
    </source>
</evidence>
<evidence type="ECO:0000256" key="4">
    <source>
        <dbReference type="ARBA" id="ARBA00023163"/>
    </source>
</evidence>
<gene>
    <name evidence="10" type="ORF">VTL71DRAFT_13847</name>
</gene>
<dbReference type="SMART" id="SM00355">
    <property type="entry name" value="ZnF_C2H2"/>
    <property type="match status" value="2"/>
</dbReference>
<keyword evidence="4" id="KW-0804">Transcription</keyword>
<dbReference type="InterPro" id="IPR036864">
    <property type="entry name" value="Zn2-C6_fun-type_DNA-bd_sf"/>
</dbReference>
<evidence type="ECO:0000313" key="11">
    <source>
        <dbReference type="Proteomes" id="UP001595075"/>
    </source>
</evidence>
<evidence type="ECO:0000256" key="5">
    <source>
        <dbReference type="ARBA" id="ARBA00023242"/>
    </source>
</evidence>
<dbReference type="Gene3D" id="4.10.240.10">
    <property type="entry name" value="Zn(2)-C6 fungal-type DNA-binding domain"/>
    <property type="match status" value="1"/>
</dbReference>
<feature type="domain" description="C2H2-type" evidence="9">
    <location>
        <begin position="2"/>
        <end position="29"/>
    </location>
</feature>
<organism evidence="10 11">
    <name type="scientific">Oculimacula yallundae</name>
    <dbReference type="NCBI Taxonomy" id="86028"/>
    <lineage>
        <taxon>Eukaryota</taxon>
        <taxon>Fungi</taxon>
        <taxon>Dikarya</taxon>
        <taxon>Ascomycota</taxon>
        <taxon>Pezizomycotina</taxon>
        <taxon>Leotiomycetes</taxon>
        <taxon>Helotiales</taxon>
        <taxon>Ploettnerulaceae</taxon>
        <taxon>Oculimacula</taxon>
    </lineage>
</organism>
<dbReference type="PANTHER" id="PTHR47660">
    <property type="entry name" value="TRANSCRIPTION FACTOR WITH C2H2 AND ZN(2)-CYS(6) DNA BINDING DOMAIN (EUROFUNG)-RELATED-RELATED"/>
    <property type="match status" value="1"/>
</dbReference>
<feature type="compositionally biased region" description="Polar residues" evidence="7">
    <location>
        <begin position="163"/>
        <end position="176"/>
    </location>
</feature>
<feature type="region of interest" description="Disordered" evidence="7">
    <location>
        <begin position="52"/>
        <end position="78"/>
    </location>
</feature>
<dbReference type="Pfam" id="PF00096">
    <property type="entry name" value="zf-C2H2"/>
    <property type="match status" value="2"/>
</dbReference>
<dbReference type="InterPro" id="IPR007219">
    <property type="entry name" value="XnlR_reg_dom"/>
</dbReference>
<feature type="region of interest" description="Disordered" evidence="7">
    <location>
        <begin position="139"/>
        <end position="176"/>
    </location>
</feature>
<dbReference type="Pfam" id="PF04082">
    <property type="entry name" value="Fungal_trans"/>
    <property type="match status" value="1"/>
</dbReference>
<proteinExistence type="predicted"/>
<evidence type="ECO:0000256" key="7">
    <source>
        <dbReference type="SAM" id="MobiDB-lite"/>
    </source>
</evidence>
<dbReference type="PANTHER" id="PTHR47660:SF7">
    <property type="entry name" value="TRANSCRIPTION FACTOR WITH C2H2 AND ZN(2)-CYS(6) DNA BINDING DOMAIN (EUROFUNG)"/>
    <property type="match status" value="1"/>
</dbReference>
<feature type="region of interest" description="Disordered" evidence="7">
    <location>
        <begin position="284"/>
        <end position="359"/>
    </location>
</feature>
<evidence type="ECO:0000259" key="9">
    <source>
        <dbReference type="PROSITE" id="PS50157"/>
    </source>
</evidence>
<dbReference type="SUPFAM" id="SSF57701">
    <property type="entry name" value="Zn2/Cys6 DNA-binding domain"/>
    <property type="match status" value="1"/>
</dbReference>
<evidence type="ECO:0000256" key="3">
    <source>
        <dbReference type="ARBA" id="ARBA00023015"/>
    </source>
</evidence>
<protein>
    <submittedName>
        <fullName evidence="10">Uncharacterized protein</fullName>
    </submittedName>
</protein>
<comment type="caution">
    <text evidence="10">The sequence shown here is derived from an EMBL/GenBank/DDBJ whole genome shotgun (WGS) entry which is preliminary data.</text>
</comment>
<reference evidence="10 11" key="1">
    <citation type="journal article" date="2024" name="Commun. Biol.">
        <title>Comparative genomic analysis of thermophilic fungi reveals convergent evolutionary adaptations and gene losses.</title>
        <authorList>
            <person name="Steindorff A.S."/>
            <person name="Aguilar-Pontes M.V."/>
            <person name="Robinson A.J."/>
            <person name="Andreopoulos B."/>
            <person name="LaButti K."/>
            <person name="Kuo A."/>
            <person name="Mondo S."/>
            <person name="Riley R."/>
            <person name="Otillar R."/>
            <person name="Haridas S."/>
            <person name="Lipzen A."/>
            <person name="Grimwood J."/>
            <person name="Schmutz J."/>
            <person name="Clum A."/>
            <person name="Reid I.D."/>
            <person name="Moisan M.C."/>
            <person name="Butler G."/>
            <person name="Nguyen T.T.M."/>
            <person name="Dewar K."/>
            <person name="Conant G."/>
            <person name="Drula E."/>
            <person name="Henrissat B."/>
            <person name="Hansel C."/>
            <person name="Singer S."/>
            <person name="Hutchinson M.I."/>
            <person name="de Vries R.P."/>
            <person name="Natvig D.O."/>
            <person name="Powell A.J."/>
            <person name="Tsang A."/>
            <person name="Grigoriev I.V."/>
        </authorList>
    </citation>
    <scope>NUCLEOTIDE SEQUENCE [LARGE SCALE GENOMIC DNA]</scope>
    <source>
        <strain evidence="10 11">CBS 494.80</strain>
    </source>
</reference>